<evidence type="ECO:0000313" key="2">
    <source>
        <dbReference type="EMBL" id="QAA30440.1"/>
    </source>
</evidence>
<dbReference type="InterPro" id="IPR036291">
    <property type="entry name" value="NAD(P)-bd_dom_sf"/>
</dbReference>
<dbReference type="PANTHER" id="PTHR33303:SF2">
    <property type="entry name" value="COA-BINDING DOMAIN-CONTAINING PROTEIN"/>
    <property type="match status" value="1"/>
</dbReference>
<evidence type="ECO:0000313" key="3">
    <source>
        <dbReference type="Proteomes" id="UP000286268"/>
    </source>
</evidence>
<organism evidence="2 3">
    <name type="scientific">Clostridium manihotivorum</name>
    <dbReference type="NCBI Taxonomy" id="2320868"/>
    <lineage>
        <taxon>Bacteria</taxon>
        <taxon>Bacillati</taxon>
        <taxon>Bacillota</taxon>
        <taxon>Clostridia</taxon>
        <taxon>Eubacteriales</taxon>
        <taxon>Clostridiaceae</taxon>
        <taxon>Clostridium</taxon>
    </lineage>
</organism>
<dbReference type="Gene3D" id="3.40.50.720">
    <property type="entry name" value="NAD(P)-binding Rossmann-like Domain"/>
    <property type="match status" value="1"/>
</dbReference>
<dbReference type="Proteomes" id="UP000286268">
    <property type="component" value="Chromosome"/>
</dbReference>
<accession>A0A3R5V539</accession>
<gene>
    <name evidence="2" type="ORF">C1I91_01420</name>
</gene>
<dbReference type="EMBL" id="CP025746">
    <property type="protein sequence ID" value="QAA30440.1"/>
    <property type="molecule type" value="Genomic_DNA"/>
</dbReference>
<dbReference type="SUPFAM" id="SSF51735">
    <property type="entry name" value="NAD(P)-binding Rossmann-fold domains"/>
    <property type="match status" value="1"/>
</dbReference>
<dbReference type="OrthoDB" id="9804695at2"/>
<protein>
    <submittedName>
        <fullName evidence="2">CoA-binding protein</fullName>
    </submittedName>
</protein>
<dbReference type="AlphaFoldDB" id="A0A3R5V539"/>
<dbReference type="SMART" id="SM00881">
    <property type="entry name" value="CoA_binding"/>
    <property type="match status" value="1"/>
</dbReference>
<keyword evidence="3" id="KW-1185">Reference proteome</keyword>
<dbReference type="InterPro" id="IPR003781">
    <property type="entry name" value="CoA-bd"/>
</dbReference>
<dbReference type="PANTHER" id="PTHR33303">
    <property type="entry name" value="CYTOPLASMIC PROTEIN-RELATED"/>
    <property type="match status" value="1"/>
</dbReference>
<dbReference type="RefSeq" id="WP_128210892.1">
    <property type="nucleotide sequence ID" value="NZ_CP025746.1"/>
</dbReference>
<reference evidence="2 3" key="1">
    <citation type="submission" date="2018-01" db="EMBL/GenBank/DDBJ databases">
        <title>Genome Sequencing and Assembly of Anaerobacter polyendosporus strain CT4.</title>
        <authorList>
            <person name="Tachaapaikoon C."/>
            <person name="Sutheeworapong S."/>
            <person name="Jenjaroenpun P."/>
            <person name="Wongsurawat T."/>
            <person name="Nookeaw I."/>
            <person name="Cheawchanlertfa P."/>
            <person name="Kosugi A."/>
            <person name="Cheevadhanarak S."/>
            <person name="Ratanakhanokchai K."/>
        </authorList>
    </citation>
    <scope>NUCLEOTIDE SEQUENCE [LARGE SCALE GENOMIC DNA]</scope>
    <source>
        <strain evidence="2 3">CT4</strain>
    </source>
</reference>
<proteinExistence type="predicted"/>
<name>A0A3R5V539_9CLOT</name>
<dbReference type="Pfam" id="PF13380">
    <property type="entry name" value="CoA_binding_2"/>
    <property type="match status" value="1"/>
</dbReference>
<dbReference type="KEGG" id="cmah:C1I91_01420"/>
<sequence>MDAKDFMDYDNWVVVGDVENNDKYASKILAKFSDHGYNVSGVNPRSTVEYGYKSIKEVPYEVEAIDLCINPKSGIEVIKEAKDLGIKHVLIQPGAESPEILSYCKDNGIEAVEGCALVALS</sequence>
<evidence type="ECO:0000259" key="1">
    <source>
        <dbReference type="SMART" id="SM00881"/>
    </source>
</evidence>
<feature type="domain" description="CoA-binding" evidence="1">
    <location>
        <begin position="6"/>
        <end position="95"/>
    </location>
</feature>